<dbReference type="InterPro" id="IPR044023">
    <property type="entry name" value="Ig_7"/>
</dbReference>
<proteinExistence type="predicted"/>
<dbReference type="Pfam" id="PF19081">
    <property type="entry name" value="Ig_7"/>
    <property type="match status" value="1"/>
</dbReference>
<organism evidence="2 3">
    <name type="scientific">Chryseolinea soli</name>
    <dbReference type="NCBI Taxonomy" id="2321403"/>
    <lineage>
        <taxon>Bacteria</taxon>
        <taxon>Pseudomonadati</taxon>
        <taxon>Bacteroidota</taxon>
        <taxon>Cytophagia</taxon>
        <taxon>Cytophagales</taxon>
        <taxon>Fulvivirgaceae</taxon>
        <taxon>Chryseolinea</taxon>
    </lineage>
</organism>
<gene>
    <name evidence="2" type="ORF">D4L85_23535</name>
</gene>
<accession>A0A385STS4</accession>
<dbReference type="Proteomes" id="UP000266183">
    <property type="component" value="Chromosome"/>
</dbReference>
<protein>
    <submittedName>
        <fullName evidence="2">T9SS C-terminal target domain-containing protein</fullName>
    </submittedName>
</protein>
<evidence type="ECO:0000313" key="3">
    <source>
        <dbReference type="Proteomes" id="UP000266183"/>
    </source>
</evidence>
<keyword evidence="3" id="KW-1185">Reference proteome</keyword>
<reference evidence="3" key="1">
    <citation type="submission" date="2018-09" db="EMBL/GenBank/DDBJ databases">
        <title>Chryseolinea sp. KIS68-18 isolated from soil.</title>
        <authorList>
            <person name="Weon H.-Y."/>
            <person name="Kwon S.-W."/>
            <person name="Lee S.A."/>
        </authorList>
    </citation>
    <scope>NUCLEOTIDE SEQUENCE [LARGE SCALE GENOMIC DNA]</scope>
    <source>
        <strain evidence="3">KIS68-18</strain>
    </source>
</reference>
<dbReference type="KEGG" id="chk:D4L85_23535"/>
<evidence type="ECO:0000259" key="1">
    <source>
        <dbReference type="Pfam" id="PF19081"/>
    </source>
</evidence>
<sequence>MMKRTLLLIGAIGFVVMDLWGQASGDYRSAGTGPWSTAGTWETFNGTSWVVAGASPTSANGVITIRSPHVVTVTANVTIDQTVVDAGGTVTINAGVIVTLANGSGTEVTLNGVLNNNGTLAFTSAIPNRTVLVSGTVNNNGAFTNVSASKLTFGAGSNYFHLFTDAGTIPTSTWNATSTLNIVGYASGGSTPPTGLNQAFGNFIWNSPNQDATVNLNGQPITVVGNFRVLSTGIDALYHSLGAGGNLSIGGSFEVSDAAFGFASGTTGNLTINGDIHVHGNDGYAQLADDQNLHLICNGNFLLEDNAIIDFSATSAVTTFDLKGNYTQTGGSIYSSGADTNLNFIGSTAQVYTSVLTPAGGAINYSIANGATLSLPGVNFLGGSGTFSLLAGGTLQVGSTQALGAIQPGPFSGNLQVSGTRTYASGSTIVYNGTAAQFIGSGHPSSVSTQIANSSGVSLASDVTFSGSLTLVSGNLSVQGNTLTIGGDFVPGTSSIAVLPTSSISITGNGTFPSNPGGTIPLTGAAPLTINNFTLNRSSGRVYVFDDLIVNGTTTLTNGVLDIRGFLFTMNGNIALSGGQFAVNEFARLQVTGTGTISGNANFTNESAGGLPMLAIAMNRPSSTFTIGSNLDLSILNLVVGAFAPSGTFRMGTGGTITRTDGTMTTAPGAVSSYNVVYNGSSSISTGPELPYNPNTTRLTDLTNQGAGTITLSQPTTINGTLTLTNGTFNAGSNAVTFKGNIVSNASGIFTSSPVVFDGTSAISGSIPLTLGAFQVNTSHSLNLGTGTTVNIAGNVTNNGSIYGGTSTAIFNGTTTLTNTNDALLLGRFNNVQITGALTLSITDFIEPVPDSALYRIKVSGDWTVTGGTFTAGVSRVDFNGTGAQAITSGGQNFYSTYFLGSGVATLGSALTATNDIMVSSTSSLDVSTNNYQVAVAEDFVVDGTYTARQGTLLLNGIGRPQSITRTTGSGPIHLYNLQVNKTGAVAAVTVLTNVDVEHFLTVTSATTVNAGTNLLRLLSTAAATARVTALGAGAVINGSVIVQRHMPNTAGANSFRYLSAPVTGTTVADWRSEIPITSIFYYDETFNTGSSSLEARYRSYSLTGALTPQGRGYSAKVNSTAAQIFDSRGTLGQGAVPVNVTAHSAGGLDGWNLIGNPYPSAIDWNQVTVPTGLNNAIYITDNFNNSGQGTGLKYVSYVDGVPSVQGYAGIIAQGQAFWVRATAPATVTFQEDDKTTTAAQFFREDSAALVLPNILRIKMAGNGLQDETVLRLHEPATDGFDPKYDAYKLMNSALSLMTRAGDNQYLSINSLASLDCDKSIPVSVVGAVKGSYQMSFAGLETFNANLNFYLVDSLLNTSVNIRDAASYSFTVSATDLPNLWKRFYVTVGKAAVKTDLKTQGESICVDNTLATVTLEQSQADVLYAITYNGQTTDYVKGNGSTLALPVSTSLLTAGDNELTILAKSSSCLTLPLLAKPVITVVSKGVVASTREGNTCDAGSVTLTATGAPESGWYNWYEEETDTTPIAGQQGASFTTPVIPKTKTYFVSVVNAAGCEGDRVAVKANVTNLDPVTLSGEGTTLISSYATGNQWYRDGVALEGATTNKIEAVESGVYTVEVTSGDCKTSASREVTITASEAGLNGFGAVTIYPNPTQRKALVQVKTTNKNVMATLINASGVDLEAKELKGEGGVKEAEFDLGTSAIGVYYVLIVDGSKKYTEKIVKIK</sequence>
<dbReference type="NCBIfam" id="TIGR04183">
    <property type="entry name" value="Por_Secre_tail"/>
    <property type="match status" value="1"/>
</dbReference>
<name>A0A385STS4_9BACT</name>
<feature type="domain" description="Ig-like" evidence="1">
    <location>
        <begin position="1491"/>
        <end position="1567"/>
    </location>
</feature>
<evidence type="ECO:0000313" key="2">
    <source>
        <dbReference type="EMBL" id="AYB33375.1"/>
    </source>
</evidence>
<dbReference type="EMBL" id="CP032382">
    <property type="protein sequence ID" value="AYB33375.1"/>
    <property type="molecule type" value="Genomic_DNA"/>
</dbReference>
<dbReference type="InterPro" id="IPR026444">
    <property type="entry name" value="Secre_tail"/>
</dbReference>